<evidence type="ECO:0000256" key="1">
    <source>
        <dbReference type="SAM" id="Coils"/>
    </source>
</evidence>
<organism evidence="4 5">
    <name type="scientific">Enteractinococcus helveticum</name>
    <dbReference type="NCBI Taxonomy" id="1837282"/>
    <lineage>
        <taxon>Bacteria</taxon>
        <taxon>Bacillati</taxon>
        <taxon>Actinomycetota</taxon>
        <taxon>Actinomycetes</taxon>
        <taxon>Micrococcales</taxon>
        <taxon>Micrococcaceae</taxon>
    </lineage>
</organism>
<evidence type="ECO:0000256" key="3">
    <source>
        <dbReference type="SAM" id="SignalP"/>
    </source>
</evidence>
<dbReference type="PROSITE" id="PS51257">
    <property type="entry name" value="PROKAR_LIPOPROTEIN"/>
    <property type="match status" value="1"/>
</dbReference>
<feature type="coiled-coil region" evidence="1">
    <location>
        <begin position="690"/>
        <end position="747"/>
    </location>
</feature>
<evidence type="ECO:0000256" key="2">
    <source>
        <dbReference type="SAM" id="MobiDB-lite"/>
    </source>
</evidence>
<feature type="chain" id="PRO_5039544007" description="Methyl-accepting transducer domain-containing protein" evidence="3">
    <location>
        <begin position="26"/>
        <end position="1003"/>
    </location>
</feature>
<reference evidence="4" key="1">
    <citation type="journal article" date="2021" name="PeerJ">
        <title>Extensive microbial diversity within the chicken gut microbiome revealed by metagenomics and culture.</title>
        <authorList>
            <person name="Gilroy R."/>
            <person name="Ravi A."/>
            <person name="Getino M."/>
            <person name="Pursley I."/>
            <person name="Horton D.L."/>
            <person name="Alikhan N.F."/>
            <person name="Baker D."/>
            <person name="Gharbi K."/>
            <person name="Hall N."/>
            <person name="Watson M."/>
            <person name="Adriaenssens E.M."/>
            <person name="Foster-Nyarko E."/>
            <person name="Jarju S."/>
            <person name="Secka A."/>
            <person name="Antonio M."/>
            <person name="Oren A."/>
            <person name="Chaudhuri R.R."/>
            <person name="La Ragione R."/>
            <person name="Hildebrand F."/>
            <person name="Pallen M.J."/>
        </authorList>
    </citation>
    <scope>NUCLEOTIDE SEQUENCE</scope>
    <source>
        <strain evidence="4">ChiHjej13B12-14962</strain>
    </source>
</reference>
<comment type="caution">
    <text evidence="4">The sequence shown here is derived from an EMBL/GenBank/DDBJ whole genome shotgun (WGS) entry which is preliminary data.</text>
</comment>
<dbReference type="AlphaFoldDB" id="A0A921FPG1"/>
<evidence type="ECO:0000313" key="5">
    <source>
        <dbReference type="Proteomes" id="UP000703315"/>
    </source>
</evidence>
<dbReference type="RefSeq" id="WP_303907172.1">
    <property type="nucleotide sequence ID" value="NZ_DYXC01000124.1"/>
</dbReference>
<sequence length="1003" mass="106967">MSRVGGLVRGTGILAIAALTLSACGGTGFDQSSATKVIQSVDVNLDPAGAITEVASNAVYLDELSGKSNSSTDDYSVEEVVEDLPVRVSTQYTTADGSGSNLDDLEGHTGRVDIAVTVENLTLDSSEVTYDVAGESRQSSALVGTPLSVAGSVELDDTTASNVVVDVESDNTTNGVVSQTTDGDAVVQWGTVLAPPQSEATTTFRLVADVEDFSTPEFDLAVQAGFHTDMSFEGMLTSTFDNSASSDYAMQQKSIELVADINEVLTRAGTTITEIRQNLDHTTDTLGVDAAQQLRQNSDDMVAEMQRVGEQLTALESQVEGSMTGAETAMNSQLSQIVASMNGMMGNTEATPPKLVTGQGCAATVEDAESNGSLYSTFLILGAQLEGYAEANAACRDEIIAGIQDTLGPEVPDVETCDPSNGVSTSITCALFSAQNSVLKSLGDLVETGEQIIAELSTQDVSAADKHNKKIGESLDSVEENIDKIFNPEDEGTENEEPSDNGNDTTDDEDAESGDEDHQDEEPEEEPVTWKSLRKDVDSAREGLKDLTDQVKPHSTTALEAVENHAQNMREGFETIDSEAQEISKRHEDLAREVCNIELPDTTDSEDSLEDDDTPAEDELSQLDELSIQLTGVDCANNAVGEPGSSLAERVNDLVDDSYNDELESFVEEQEAHWAAALDELDTGSEESAIAQLNTSLDEVASDLDELEDLVDEEIENIQTDADDKVRQAEEDAAERVEDILEEAGEEDARIKELVGRIKSSTSDAQSDNAKVQRALEDLSVYEDKLPEDIRRAFQKVVDETAEELPERVDSQVRVVTDRINNAQDAVVNSYNTTISGLATTSDAVVNDTAKQLDEQKASLEEQQDATTEALNQSTTNVLESIHQSTTSSTRDLEGASAQLGASLTNVILDLGDPEIQGSGILGSMSASSAMSDTADYQLALASQRAAGYANVRSEDIAEIMLRQAQFSASLEAASSLPVFHLDVPSGAQTQTIYAFHLGGDNA</sequence>
<feature type="signal peptide" evidence="3">
    <location>
        <begin position="1"/>
        <end position="25"/>
    </location>
</feature>
<gene>
    <name evidence="4" type="ORF">K8V32_10970</name>
</gene>
<evidence type="ECO:0008006" key="6">
    <source>
        <dbReference type="Google" id="ProtNLM"/>
    </source>
</evidence>
<dbReference type="EMBL" id="DYXC01000124">
    <property type="protein sequence ID" value="HJF15301.1"/>
    <property type="molecule type" value="Genomic_DNA"/>
</dbReference>
<evidence type="ECO:0000313" key="4">
    <source>
        <dbReference type="EMBL" id="HJF15301.1"/>
    </source>
</evidence>
<feature type="compositionally biased region" description="Acidic residues" evidence="2">
    <location>
        <begin position="601"/>
        <end position="619"/>
    </location>
</feature>
<proteinExistence type="predicted"/>
<dbReference type="Proteomes" id="UP000703315">
    <property type="component" value="Unassembled WGS sequence"/>
</dbReference>
<protein>
    <recommendedName>
        <fullName evidence="6">Methyl-accepting transducer domain-containing protein</fullName>
    </recommendedName>
</protein>
<keyword evidence="1" id="KW-0175">Coiled coil</keyword>
<feature type="region of interest" description="Disordered" evidence="2">
    <location>
        <begin position="486"/>
        <end position="533"/>
    </location>
</feature>
<keyword evidence="3" id="KW-0732">Signal</keyword>
<name>A0A921FPG1_9MICC</name>
<accession>A0A921FPG1</accession>
<feature type="compositionally biased region" description="Acidic residues" evidence="2">
    <location>
        <begin position="488"/>
        <end position="527"/>
    </location>
</feature>
<reference evidence="4" key="2">
    <citation type="submission" date="2021-09" db="EMBL/GenBank/DDBJ databases">
        <authorList>
            <person name="Gilroy R."/>
        </authorList>
    </citation>
    <scope>NUCLEOTIDE SEQUENCE</scope>
    <source>
        <strain evidence="4">ChiHjej13B12-14962</strain>
    </source>
</reference>
<feature type="region of interest" description="Disordered" evidence="2">
    <location>
        <begin position="597"/>
        <end position="619"/>
    </location>
</feature>
<feature type="coiled-coil region" evidence="1">
    <location>
        <begin position="846"/>
        <end position="873"/>
    </location>
</feature>